<accession>A0A1I4V707</accession>
<dbReference type="InterPro" id="IPR036513">
    <property type="entry name" value="STAS_dom_sf"/>
</dbReference>
<keyword evidence="3" id="KW-1185">Reference proteome</keyword>
<dbReference type="AlphaFoldDB" id="A0A1I4V707"/>
<dbReference type="PANTHER" id="PTHR35849:SF2">
    <property type="entry name" value="BLR2341 PROTEIN"/>
    <property type="match status" value="1"/>
</dbReference>
<dbReference type="STRING" id="83765.SAMN05660284_00145"/>
<dbReference type="EMBL" id="FOVE01000001">
    <property type="protein sequence ID" value="SFM96780.1"/>
    <property type="molecule type" value="Genomic_DNA"/>
</dbReference>
<dbReference type="PANTHER" id="PTHR35849">
    <property type="entry name" value="BLR2341 PROTEIN"/>
    <property type="match status" value="1"/>
</dbReference>
<dbReference type="InterPro" id="IPR058548">
    <property type="entry name" value="MlaB-like_STAS"/>
</dbReference>
<dbReference type="Pfam" id="PF13466">
    <property type="entry name" value="STAS_2"/>
    <property type="match status" value="1"/>
</dbReference>
<evidence type="ECO:0000313" key="2">
    <source>
        <dbReference type="EMBL" id="SFM96780.1"/>
    </source>
</evidence>
<organism evidence="2 3">
    <name type="scientific">Formivibrio citricus</name>
    <dbReference type="NCBI Taxonomy" id="83765"/>
    <lineage>
        <taxon>Bacteria</taxon>
        <taxon>Pseudomonadati</taxon>
        <taxon>Pseudomonadota</taxon>
        <taxon>Betaproteobacteria</taxon>
        <taxon>Neisseriales</taxon>
        <taxon>Chitinibacteraceae</taxon>
        <taxon>Formivibrio</taxon>
    </lineage>
</organism>
<gene>
    <name evidence="2" type="ORF">SAMN05660284_00145</name>
</gene>
<dbReference type="SUPFAM" id="SSF52091">
    <property type="entry name" value="SpoIIaa-like"/>
    <property type="match status" value="1"/>
</dbReference>
<dbReference type="Proteomes" id="UP000242869">
    <property type="component" value="Unassembled WGS sequence"/>
</dbReference>
<feature type="domain" description="STAS" evidence="1">
    <location>
        <begin position="1"/>
        <end position="101"/>
    </location>
</feature>
<dbReference type="Gene3D" id="3.30.750.24">
    <property type="entry name" value="STAS domain"/>
    <property type="match status" value="1"/>
</dbReference>
<dbReference type="CDD" id="cd07043">
    <property type="entry name" value="STAS_anti-anti-sigma_factors"/>
    <property type="match status" value="1"/>
</dbReference>
<evidence type="ECO:0000259" key="1">
    <source>
        <dbReference type="PROSITE" id="PS50801"/>
    </source>
</evidence>
<evidence type="ECO:0000313" key="3">
    <source>
        <dbReference type="Proteomes" id="UP000242869"/>
    </source>
</evidence>
<sequence length="101" mass="11078">MEIQIEERESERVLALRGEVNIYHAAQLRDALLAELNAQSEIGLDLEHVSEMDTSAIQIVVALLRTAADQGKLARVVKVGSAAANIIRFCNLQDELGLQLP</sequence>
<name>A0A1I4V707_9NEIS</name>
<reference evidence="3" key="1">
    <citation type="submission" date="2016-10" db="EMBL/GenBank/DDBJ databases">
        <authorList>
            <person name="Varghese N."/>
            <person name="Submissions S."/>
        </authorList>
    </citation>
    <scope>NUCLEOTIDE SEQUENCE [LARGE SCALE GENOMIC DNA]</scope>
    <source>
        <strain evidence="3">DSM 6150</strain>
    </source>
</reference>
<dbReference type="InterPro" id="IPR052746">
    <property type="entry name" value="MlaB_ABC_Transporter"/>
</dbReference>
<dbReference type="InterPro" id="IPR002645">
    <property type="entry name" value="STAS_dom"/>
</dbReference>
<protein>
    <submittedName>
        <fullName evidence="2">Anti-anti-sigma factor</fullName>
    </submittedName>
</protein>
<dbReference type="PROSITE" id="PS50801">
    <property type="entry name" value="STAS"/>
    <property type="match status" value="1"/>
</dbReference>
<proteinExistence type="predicted"/>
<dbReference type="RefSeq" id="WP_091189712.1">
    <property type="nucleotide sequence ID" value="NZ_FOVE01000001.1"/>
</dbReference>
<dbReference type="OrthoDB" id="8527158at2"/>